<gene>
    <name evidence="1" type="ORF">FSB73_08965</name>
</gene>
<dbReference type="RefSeq" id="WP_146781152.1">
    <property type="nucleotide sequence ID" value="NZ_CP042434.1"/>
</dbReference>
<keyword evidence="2" id="KW-1185">Reference proteome</keyword>
<dbReference type="KEGG" id="agi:FSB73_08965"/>
<dbReference type="OrthoDB" id="976022at2"/>
<dbReference type="Proteomes" id="UP000321291">
    <property type="component" value="Chromosome"/>
</dbReference>
<dbReference type="EMBL" id="CP042434">
    <property type="protein sequence ID" value="QEC71775.1"/>
    <property type="molecule type" value="Genomic_DNA"/>
</dbReference>
<evidence type="ECO:0000313" key="2">
    <source>
        <dbReference type="Proteomes" id="UP000321291"/>
    </source>
</evidence>
<proteinExistence type="predicted"/>
<evidence type="ECO:0000313" key="1">
    <source>
        <dbReference type="EMBL" id="QEC71775.1"/>
    </source>
</evidence>
<organism evidence="1 2">
    <name type="scientific">Arachidicoccus ginsenosidivorans</name>
    <dbReference type="NCBI Taxonomy" id="496057"/>
    <lineage>
        <taxon>Bacteria</taxon>
        <taxon>Pseudomonadati</taxon>
        <taxon>Bacteroidota</taxon>
        <taxon>Chitinophagia</taxon>
        <taxon>Chitinophagales</taxon>
        <taxon>Chitinophagaceae</taxon>
        <taxon>Arachidicoccus</taxon>
    </lineage>
</organism>
<dbReference type="AlphaFoldDB" id="A0A5B8VLD7"/>
<accession>A0A5B8VLD7</accession>
<sequence>MKLEINVDHFERDFFGLDTNKLEQGLDSLKTKYGYFYNDFLYNIAAFSMDDGELKGQINAFLRSNKEVYDSVDYYIPHLNRQIKEIENAFKRAKIYFPGLDLPTKVITYIGPIDGYGSFVSKSGLCIGLQQFFGSKFSGYIKQADYLESLFGKQRLQQFAPDYIAPNAIMSWINREFPDKAGHFTLGEKLAEEGRKVYLLKALLPDLTDSAIFGYSESQTKWCHNNSIIIKRYFEQKSLLQTKNPEKIVAYLSDNLRPSDLPKEFPDNIGKYLGFIMVQDFMDDHKNTTLPVLMELDFGKIRLK</sequence>
<name>A0A5B8VLD7_9BACT</name>
<dbReference type="Pfam" id="PF25594">
    <property type="entry name" value="GldB_lipo"/>
    <property type="match status" value="1"/>
</dbReference>
<protein>
    <submittedName>
        <fullName evidence="1">Uncharacterized protein</fullName>
    </submittedName>
</protein>
<dbReference type="InterPro" id="IPR019853">
    <property type="entry name" value="GldB-like"/>
</dbReference>
<reference evidence="1 2" key="1">
    <citation type="journal article" date="2017" name="Int. J. Syst. Evol. Microbiol.">
        <title>Arachidicoccus ginsenosidivorans sp. nov., with ginsenoside-converting activity isolated from ginseng cultivating soil.</title>
        <authorList>
            <person name="Siddiqi M.Z."/>
            <person name="Aslam Z."/>
            <person name="Im W.T."/>
        </authorList>
    </citation>
    <scope>NUCLEOTIDE SEQUENCE [LARGE SCALE GENOMIC DNA]</scope>
    <source>
        <strain evidence="1 2">Gsoil 809</strain>
    </source>
</reference>